<evidence type="ECO:0000313" key="4">
    <source>
        <dbReference type="Proteomes" id="UP001054837"/>
    </source>
</evidence>
<feature type="region of interest" description="Disordered" evidence="1">
    <location>
        <begin position="32"/>
        <end position="53"/>
    </location>
</feature>
<keyword evidence="2" id="KW-1133">Transmembrane helix</keyword>
<dbReference type="AlphaFoldDB" id="A0AAV4Q4L3"/>
<proteinExistence type="predicted"/>
<accession>A0AAV4Q4L3</accession>
<sequence>MPLKIHSAILPGGPLRCDVLIGASRGRSAIGRGRPLPGGGGRGQMRGCGASGSRTCPIPRRTEVSKQSFLYWIFRLVHVRARVAMGTGAFRYYQHFCRHEGNDCSRIPCIVLSCVYIVLLYLIVLFKKEKINTTGGQTGVSYMCTNHPLV</sequence>
<dbReference type="EMBL" id="BPLQ01003766">
    <property type="protein sequence ID" value="GIY02960.1"/>
    <property type="molecule type" value="Genomic_DNA"/>
</dbReference>
<evidence type="ECO:0000256" key="2">
    <source>
        <dbReference type="SAM" id="Phobius"/>
    </source>
</evidence>
<dbReference type="Proteomes" id="UP001054837">
    <property type="component" value="Unassembled WGS sequence"/>
</dbReference>
<feature type="transmembrane region" description="Helical" evidence="2">
    <location>
        <begin position="105"/>
        <end position="126"/>
    </location>
</feature>
<keyword evidence="2" id="KW-0812">Transmembrane</keyword>
<gene>
    <name evidence="3" type="ORF">CDAR_407471</name>
</gene>
<comment type="caution">
    <text evidence="3">The sequence shown here is derived from an EMBL/GenBank/DDBJ whole genome shotgun (WGS) entry which is preliminary data.</text>
</comment>
<evidence type="ECO:0000313" key="3">
    <source>
        <dbReference type="EMBL" id="GIY02960.1"/>
    </source>
</evidence>
<organism evidence="3 4">
    <name type="scientific">Caerostris darwini</name>
    <dbReference type="NCBI Taxonomy" id="1538125"/>
    <lineage>
        <taxon>Eukaryota</taxon>
        <taxon>Metazoa</taxon>
        <taxon>Ecdysozoa</taxon>
        <taxon>Arthropoda</taxon>
        <taxon>Chelicerata</taxon>
        <taxon>Arachnida</taxon>
        <taxon>Araneae</taxon>
        <taxon>Araneomorphae</taxon>
        <taxon>Entelegynae</taxon>
        <taxon>Araneoidea</taxon>
        <taxon>Araneidae</taxon>
        <taxon>Caerostris</taxon>
    </lineage>
</organism>
<name>A0AAV4Q4L3_9ARAC</name>
<keyword evidence="2" id="KW-0472">Membrane</keyword>
<evidence type="ECO:0000256" key="1">
    <source>
        <dbReference type="SAM" id="MobiDB-lite"/>
    </source>
</evidence>
<keyword evidence="4" id="KW-1185">Reference proteome</keyword>
<reference evidence="3 4" key="1">
    <citation type="submission" date="2021-06" db="EMBL/GenBank/DDBJ databases">
        <title>Caerostris darwini draft genome.</title>
        <authorList>
            <person name="Kono N."/>
            <person name="Arakawa K."/>
        </authorList>
    </citation>
    <scope>NUCLEOTIDE SEQUENCE [LARGE SCALE GENOMIC DNA]</scope>
</reference>
<feature type="compositionally biased region" description="Gly residues" evidence="1">
    <location>
        <begin position="36"/>
        <end position="50"/>
    </location>
</feature>
<protein>
    <submittedName>
        <fullName evidence="3">Uncharacterized protein</fullName>
    </submittedName>
</protein>